<sequence length="162" mass="17874">MNLPELFRRQAAVPDKREIDALLTYYEAFSGNAGVPTAVVGMQDEYSPTIAPAYVSAAIRWGVKIGQIKFGYAETGEPSEVTIDGANGSRVVRIKLDRSSVTTLTDMLEPALPNGTGPYGWDASDIMDQLKLMGHQERRITTGRLESVNELINQIYGYYLQI</sequence>
<protein>
    <submittedName>
        <fullName evidence="1">Uncharacterized protein</fullName>
    </submittedName>
</protein>
<dbReference type="Proteomes" id="UP000178448">
    <property type="component" value="Unassembled WGS sequence"/>
</dbReference>
<reference evidence="1 2" key="1">
    <citation type="journal article" date="2016" name="Nat. Commun.">
        <title>Thousands of microbial genomes shed light on interconnected biogeochemical processes in an aquifer system.</title>
        <authorList>
            <person name="Anantharaman K."/>
            <person name="Brown C.T."/>
            <person name="Hug L.A."/>
            <person name="Sharon I."/>
            <person name="Castelle C.J."/>
            <person name="Probst A.J."/>
            <person name="Thomas B.C."/>
            <person name="Singh A."/>
            <person name="Wilkins M.J."/>
            <person name="Karaoz U."/>
            <person name="Brodie E.L."/>
            <person name="Williams K.H."/>
            <person name="Hubbard S.S."/>
            <person name="Banfield J.F."/>
        </authorList>
    </citation>
    <scope>NUCLEOTIDE SEQUENCE [LARGE SCALE GENOMIC DNA]</scope>
</reference>
<dbReference type="AlphaFoldDB" id="A0A1F5YW13"/>
<gene>
    <name evidence="1" type="ORF">A2Z33_04390</name>
</gene>
<evidence type="ECO:0000313" key="1">
    <source>
        <dbReference type="EMBL" id="OGG04381.1"/>
    </source>
</evidence>
<proteinExistence type="predicted"/>
<comment type="caution">
    <text evidence="1">The sequence shown here is derived from an EMBL/GenBank/DDBJ whole genome shotgun (WGS) entry which is preliminary data.</text>
</comment>
<dbReference type="EMBL" id="MFJD01000003">
    <property type="protein sequence ID" value="OGG04381.1"/>
    <property type="molecule type" value="Genomic_DNA"/>
</dbReference>
<evidence type="ECO:0000313" key="2">
    <source>
        <dbReference type="Proteomes" id="UP000178448"/>
    </source>
</evidence>
<accession>A0A1F5YW13</accession>
<organism evidence="1 2">
    <name type="scientific">Candidatus Gottesmanbacteria bacterium RBG_16_52_11</name>
    <dbReference type="NCBI Taxonomy" id="1798374"/>
    <lineage>
        <taxon>Bacteria</taxon>
        <taxon>Candidatus Gottesmaniibacteriota</taxon>
    </lineage>
</organism>
<name>A0A1F5YW13_9BACT</name>
<dbReference type="STRING" id="1798374.A2Z33_04390"/>